<name>A0A813LW94_POLGL</name>
<feature type="non-terminal residue" evidence="1">
    <location>
        <position position="1"/>
    </location>
</feature>
<organism evidence="1 2">
    <name type="scientific">Polarella glacialis</name>
    <name type="common">Dinoflagellate</name>
    <dbReference type="NCBI Taxonomy" id="89957"/>
    <lineage>
        <taxon>Eukaryota</taxon>
        <taxon>Sar</taxon>
        <taxon>Alveolata</taxon>
        <taxon>Dinophyceae</taxon>
        <taxon>Suessiales</taxon>
        <taxon>Suessiaceae</taxon>
        <taxon>Polarella</taxon>
    </lineage>
</organism>
<sequence length="148" mass="15804">EQQLWDRLNLLAAAPHHPDAVACCLSLALATAPYRKGPAASLTHGWSTGQILLEYVRKRHLLSADCGLSLEQELQVIDLQRDLATGGSKAASPLLLAAEVAARRAALQELLGCSQRHKGGVVVLGADAERCELPVQLGVYLECGGFDR</sequence>
<evidence type="ECO:0000313" key="1">
    <source>
        <dbReference type="EMBL" id="CAE8740640.1"/>
    </source>
</evidence>
<dbReference type="EMBL" id="CAJNNW010037298">
    <property type="protein sequence ID" value="CAE8740640.1"/>
    <property type="molecule type" value="Genomic_DNA"/>
</dbReference>
<proteinExistence type="predicted"/>
<accession>A0A813LW94</accession>
<evidence type="ECO:0000313" key="2">
    <source>
        <dbReference type="Proteomes" id="UP000626109"/>
    </source>
</evidence>
<feature type="non-terminal residue" evidence="1">
    <location>
        <position position="148"/>
    </location>
</feature>
<reference evidence="1" key="1">
    <citation type="submission" date="2021-02" db="EMBL/GenBank/DDBJ databases">
        <authorList>
            <person name="Dougan E. K."/>
            <person name="Rhodes N."/>
            <person name="Thang M."/>
            <person name="Chan C."/>
        </authorList>
    </citation>
    <scope>NUCLEOTIDE SEQUENCE</scope>
</reference>
<dbReference type="AlphaFoldDB" id="A0A813LW94"/>
<gene>
    <name evidence="1" type="ORF">PGLA2088_LOCUS50107</name>
</gene>
<dbReference type="Proteomes" id="UP000626109">
    <property type="component" value="Unassembled WGS sequence"/>
</dbReference>
<protein>
    <submittedName>
        <fullName evidence="1">Uncharacterized protein</fullName>
    </submittedName>
</protein>
<comment type="caution">
    <text evidence="1">The sequence shown here is derived from an EMBL/GenBank/DDBJ whole genome shotgun (WGS) entry which is preliminary data.</text>
</comment>